<dbReference type="Gene3D" id="3.90.1150.10">
    <property type="entry name" value="Aspartate Aminotransferase, domain 1"/>
    <property type="match status" value="1"/>
</dbReference>
<dbReference type="Pfam" id="PF00202">
    <property type="entry name" value="Aminotran_3"/>
    <property type="match status" value="1"/>
</dbReference>
<dbReference type="STRING" id="1036808.A0A0C3EHX8"/>
<dbReference type="Proteomes" id="UP000053989">
    <property type="component" value="Unassembled WGS sequence"/>
</dbReference>
<dbReference type="InterPro" id="IPR049704">
    <property type="entry name" value="Aminotrans_3_PPA_site"/>
</dbReference>
<dbReference type="SUPFAM" id="SSF53383">
    <property type="entry name" value="PLP-dependent transferases"/>
    <property type="match status" value="1"/>
</dbReference>
<evidence type="ECO:0000256" key="5">
    <source>
        <dbReference type="ARBA" id="ARBA00012919"/>
    </source>
</evidence>
<reference evidence="12" key="2">
    <citation type="submission" date="2015-01" db="EMBL/GenBank/DDBJ databases">
        <title>Evolutionary Origins and Diversification of the Mycorrhizal Mutualists.</title>
        <authorList>
            <consortium name="DOE Joint Genome Institute"/>
            <consortium name="Mycorrhizal Genomics Consortium"/>
            <person name="Kohler A."/>
            <person name="Kuo A."/>
            <person name="Nagy L.G."/>
            <person name="Floudas D."/>
            <person name="Copeland A."/>
            <person name="Barry K.W."/>
            <person name="Cichocki N."/>
            <person name="Veneault-Fourrey C."/>
            <person name="LaButti K."/>
            <person name="Lindquist E.A."/>
            <person name="Lipzen A."/>
            <person name="Lundell T."/>
            <person name="Morin E."/>
            <person name="Murat C."/>
            <person name="Riley R."/>
            <person name="Ohm R."/>
            <person name="Sun H."/>
            <person name="Tunlid A."/>
            <person name="Henrissat B."/>
            <person name="Grigoriev I.V."/>
            <person name="Hibbett D.S."/>
            <person name="Martin F."/>
        </authorList>
    </citation>
    <scope>NUCLEOTIDE SEQUENCE [LARGE SCALE GENOMIC DNA]</scope>
    <source>
        <strain evidence="12">Foug A</strain>
    </source>
</reference>
<dbReference type="GO" id="GO:0005759">
    <property type="term" value="C:mitochondrial matrix"/>
    <property type="evidence" value="ECO:0007669"/>
    <property type="project" value="TreeGrafter"/>
</dbReference>
<dbReference type="PANTHER" id="PTHR11986:SF79">
    <property type="entry name" value="ACETYLORNITHINE AMINOTRANSFERASE, MITOCHONDRIAL"/>
    <property type="match status" value="1"/>
</dbReference>
<dbReference type="InterPro" id="IPR004636">
    <property type="entry name" value="AcOrn/SuccOrn_fam"/>
</dbReference>
<accession>A0A0C3EHX8</accession>
<dbReference type="InParanoid" id="A0A0C3EHX8"/>
<keyword evidence="6" id="KW-0032">Aminotransferase</keyword>
<evidence type="ECO:0000256" key="10">
    <source>
        <dbReference type="RuleBase" id="RU003560"/>
    </source>
</evidence>
<dbReference type="NCBIfam" id="NF002325">
    <property type="entry name" value="PRK01278.1"/>
    <property type="match status" value="1"/>
</dbReference>
<keyword evidence="7" id="KW-0028">Amino-acid biosynthesis</keyword>
<evidence type="ECO:0000313" key="11">
    <source>
        <dbReference type="EMBL" id="KIM67879.1"/>
    </source>
</evidence>
<dbReference type="GO" id="GO:0006526">
    <property type="term" value="P:L-arginine biosynthetic process"/>
    <property type="evidence" value="ECO:0007669"/>
    <property type="project" value="UniProtKB-UniPathway"/>
</dbReference>
<evidence type="ECO:0000256" key="6">
    <source>
        <dbReference type="ARBA" id="ARBA00022576"/>
    </source>
</evidence>
<dbReference type="FunFam" id="3.40.640.10:FF:000004">
    <property type="entry name" value="Acetylornithine aminotransferase"/>
    <property type="match status" value="1"/>
</dbReference>
<keyword evidence="8" id="KW-0808">Transferase</keyword>
<evidence type="ECO:0000256" key="9">
    <source>
        <dbReference type="ARBA" id="ARBA00022898"/>
    </source>
</evidence>
<dbReference type="GO" id="GO:0030170">
    <property type="term" value="F:pyridoxal phosphate binding"/>
    <property type="evidence" value="ECO:0007669"/>
    <property type="project" value="InterPro"/>
</dbReference>
<dbReference type="PROSITE" id="PS00600">
    <property type="entry name" value="AA_TRANSFER_CLASS_3"/>
    <property type="match status" value="1"/>
</dbReference>
<dbReference type="CDD" id="cd00610">
    <property type="entry name" value="OAT_like"/>
    <property type="match status" value="1"/>
</dbReference>
<evidence type="ECO:0000256" key="7">
    <source>
        <dbReference type="ARBA" id="ARBA00022605"/>
    </source>
</evidence>
<evidence type="ECO:0000256" key="8">
    <source>
        <dbReference type="ARBA" id="ARBA00022679"/>
    </source>
</evidence>
<dbReference type="OrthoDB" id="10260828at2759"/>
<evidence type="ECO:0000313" key="12">
    <source>
        <dbReference type="Proteomes" id="UP000053989"/>
    </source>
</evidence>
<dbReference type="NCBIfam" id="TIGR00707">
    <property type="entry name" value="argD"/>
    <property type="match status" value="1"/>
</dbReference>
<dbReference type="InterPro" id="IPR015421">
    <property type="entry name" value="PyrdxlP-dep_Trfase_major"/>
</dbReference>
<dbReference type="PANTHER" id="PTHR11986">
    <property type="entry name" value="AMINOTRANSFERASE CLASS III"/>
    <property type="match status" value="1"/>
</dbReference>
<keyword evidence="9 10" id="KW-0663">Pyridoxal phosphate</keyword>
<reference evidence="11 12" key="1">
    <citation type="submission" date="2014-04" db="EMBL/GenBank/DDBJ databases">
        <authorList>
            <consortium name="DOE Joint Genome Institute"/>
            <person name="Kuo A."/>
            <person name="Kohler A."/>
            <person name="Nagy L.G."/>
            <person name="Floudas D."/>
            <person name="Copeland A."/>
            <person name="Barry K.W."/>
            <person name="Cichocki N."/>
            <person name="Veneault-Fourrey C."/>
            <person name="LaButti K."/>
            <person name="Lindquist E.A."/>
            <person name="Lipzen A."/>
            <person name="Lundell T."/>
            <person name="Morin E."/>
            <person name="Murat C."/>
            <person name="Sun H."/>
            <person name="Tunlid A."/>
            <person name="Henrissat B."/>
            <person name="Grigoriev I.V."/>
            <person name="Hibbett D.S."/>
            <person name="Martin F."/>
            <person name="Nordberg H.P."/>
            <person name="Cantor M.N."/>
            <person name="Hua S.X."/>
        </authorList>
    </citation>
    <scope>NUCLEOTIDE SEQUENCE [LARGE SCALE GENOMIC DNA]</scope>
    <source>
        <strain evidence="11 12">Foug A</strain>
    </source>
</reference>
<dbReference type="GO" id="GO:0042802">
    <property type="term" value="F:identical protein binding"/>
    <property type="evidence" value="ECO:0007669"/>
    <property type="project" value="TreeGrafter"/>
</dbReference>
<evidence type="ECO:0000256" key="1">
    <source>
        <dbReference type="ARBA" id="ARBA00001933"/>
    </source>
</evidence>
<sequence>MSLRCLQRSVVKLGNGACTRGTKRRFASNAVIKAGTLPTEPSTRYLKATHDISPPPASSKTASILAQGEQYLLAVYARPPLVLSHGDRCWVMDTEGRKFLDFSAGIAVNALGHADAGVAEILNEQARTLIHTSNIYHNEWAPKLAELLVTLTAAEGGLGFSAGSSSASSGAKVFFANSGTEANEGALKIARKVGKDRWLQATRGKLHDSACSKTRIVCFENSFHGRSMGALSVTSTEKYQAPFRPLIPDVDVGKINDFQGLKSLITDDTCAVIVEPIQGEGGVTTADEAWLKALRERCNDTGAVLIYDEIQCGIYRTGTLWAHSTLTVDCHPDIVTMAKPLANGYPIGAVMLRDTIASTMTAGTHGTTFGGSPMACAVGHHVLSRLSSPSFTAHISDVSKYLDSRLKLLPGWFPAILDSEVRGRGLIRALAFKDEKHPAQVMQLARERGVFVLTAGKDALRLVPPLIVSKDEVELAMDVLEGSLASL</sequence>
<proteinExistence type="inferred from homology"/>
<dbReference type="InterPro" id="IPR050103">
    <property type="entry name" value="Class-III_PLP-dep_AT"/>
</dbReference>
<dbReference type="GO" id="GO:0003992">
    <property type="term" value="F:N2-acetyl-L-ornithine:2-oxoglutarate 5-aminotransferase activity"/>
    <property type="evidence" value="ECO:0007669"/>
    <property type="project" value="UniProtKB-EC"/>
</dbReference>
<protein>
    <recommendedName>
        <fullName evidence="5">acetylornithine transaminase</fullName>
        <ecNumber evidence="5">2.6.1.11</ecNumber>
    </recommendedName>
</protein>
<dbReference type="InterPro" id="IPR005814">
    <property type="entry name" value="Aminotrans_3"/>
</dbReference>
<dbReference type="InterPro" id="IPR015424">
    <property type="entry name" value="PyrdxlP-dep_Trfase"/>
</dbReference>
<gene>
    <name evidence="11" type="ORF">SCLCIDRAFT_1210010</name>
</gene>
<dbReference type="EMBL" id="KN822011">
    <property type="protein sequence ID" value="KIM67879.1"/>
    <property type="molecule type" value="Genomic_DNA"/>
</dbReference>
<comment type="subcellular location">
    <subcellularLocation>
        <location evidence="2">Mitochondrion</location>
    </subcellularLocation>
</comment>
<evidence type="ECO:0000256" key="4">
    <source>
        <dbReference type="ARBA" id="ARBA00008954"/>
    </source>
</evidence>
<evidence type="ECO:0000256" key="2">
    <source>
        <dbReference type="ARBA" id="ARBA00004173"/>
    </source>
</evidence>
<dbReference type="AlphaFoldDB" id="A0A0C3EHX8"/>
<comment type="similarity">
    <text evidence="4 10">Belongs to the class-III pyridoxal-phosphate-dependent aminotransferase family.</text>
</comment>
<organism evidence="11 12">
    <name type="scientific">Scleroderma citrinum Foug A</name>
    <dbReference type="NCBI Taxonomy" id="1036808"/>
    <lineage>
        <taxon>Eukaryota</taxon>
        <taxon>Fungi</taxon>
        <taxon>Dikarya</taxon>
        <taxon>Basidiomycota</taxon>
        <taxon>Agaricomycotina</taxon>
        <taxon>Agaricomycetes</taxon>
        <taxon>Agaricomycetidae</taxon>
        <taxon>Boletales</taxon>
        <taxon>Sclerodermatineae</taxon>
        <taxon>Sclerodermataceae</taxon>
        <taxon>Scleroderma</taxon>
    </lineage>
</organism>
<name>A0A0C3EHX8_9AGAM</name>
<comment type="cofactor">
    <cofactor evidence="1">
        <name>pyridoxal 5'-phosphate</name>
        <dbReference type="ChEBI" id="CHEBI:597326"/>
    </cofactor>
</comment>
<keyword evidence="12" id="KW-1185">Reference proteome</keyword>
<dbReference type="InterPro" id="IPR015422">
    <property type="entry name" value="PyrdxlP-dep_Trfase_small"/>
</dbReference>
<comment type="pathway">
    <text evidence="3">Amino-acid biosynthesis; L-arginine biosynthesis; N(2)-acetyl-L-ornithine from L-glutamate: step 4/4.</text>
</comment>
<evidence type="ECO:0000256" key="3">
    <source>
        <dbReference type="ARBA" id="ARBA00005024"/>
    </source>
</evidence>
<dbReference type="UniPathway" id="UPA00068">
    <property type="reaction ID" value="UER00109"/>
</dbReference>
<dbReference type="HOGENOM" id="CLU_016922_10_1_1"/>
<dbReference type="Gene3D" id="3.40.640.10">
    <property type="entry name" value="Type I PLP-dependent aspartate aminotransferase-like (Major domain)"/>
    <property type="match status" value="1"/>
</dbReference>
<dbReference type="PIRSF" id="PIRSF000521">
    <property type="entry name" value="Transaminase_4ab_Lys_Orn"/>
    <property type="match status" value="1"/>
</dbReference>
<dbReference type="FunCoup" id="A0A0C3EHX8">
    <property type="interactions" value="163"/>
</dbReference>
<dbReference type="EC" id="2.6.1.11" evidence="5"/>